<proteinExistence type="inferred from homology"/>
<evidence type="ECO:0000256" key="6">
    <source>
        <dbReference type="PIRNR" id="PIRNR015840"/>
    </source>
</evidence>
<comment type="subcellular location">
    <subcellularLocation>
        <location evidence="1">Membrane</location>
        <topology evidence="1">Multi-pass membrane protein</topology>
    </subcellularLocation>
</comment>
<feature type="transmembrane region" description="Helical" evidence="7">
    <location>
        <begin position="290"/>
        <end position="313"/>
    </location>
</feature>
<keyword evidence="5 6" id="KW-0472">Membrane</keyword>
<evidence type="ECO:0000256" key="2">
    <source>
        <dbReference type="ARBA" id="ARBA00009457"/>
    </source>
</evidence>
<evidence type="ECO:0000256" key="7">
    <source>
        <dbReference type="SAM" id="Phobius"/>
    </source>
</evidence>
<dbReference type="GO" id="GO:0005886">
    <property type="term" value="C:plasma membrane"/>
    <property type="evidence" value="ECO:0007669"/>
    <property type="project" value="TreeGrafter"/>
</dbReference>
<comment type="similarity">
    <text evidence="2 6">Belongs to the CDC50/LEM3 family.</text>
</comment>
<sequence length="334" mass="37470">MADVKEERSNEPTYNPFTQQELPACKPLLVPKLVVITFMFIGTLFIPLGAICLQASSEVVEYTQRYDDLCVQGTSNADRETNLQALNGAGTNCQVSFQVTEKMKAPVFIYYELHNFYQNHRRYVKSRSDEQIRGDATGAMSSCEPKVYTGGEAKLEVSPCGLIAWSFFNDTYSLAMNGQNLPFTDKGIAWSSDRKEKFGNQPTLNFNDIPEYRGGGSISGPLNENEHFIVWMRTSALPTFRKLYGKIEQDVEAGSTITVDIDNRYNTYKFDGKKKLVLSTASWLGGKNDFLGIAYLTVGSICFIFGLVFLGLLCKYPRELGDVTLLSWNKAQKE</sequence>
<keyword evidence="9" id="KW-1185">Reference proteome</keyword>
<dbReference type="PANTHER" id="PTHR10926">
    <property type="entry name" value="CELL CYCLE CONTROL PROTEIN 50"/>
    <property type="match status" value="1"/>
</dbReference>
<dbReference type="AlphaFoldDB" id="A0A5B8MLD9"/>
<dbReference type="OrthoDB" id="340608at2759"/>
<dbReference type="Proteomes" id="UP000316726">
    <property type="component" value="Chromosome 4"/>
</dbReference>
<dbReference type="GO" id="GO:0005794">
    <property type="term" value="C:Golgi apparatus"/>
    <property type="evidence" value="ECO:0007669"/>
    <property type="project" value="TreeGrafter"/>
</dbReference>
<accession>A0A5B8MLD9</accession>
<evidence type="ECO:0000313" key="8">
    <source>
        <dbReference type="EMBL" id="QDZ20794.1"/>
    </source>
</evidence>
<name>A0A5B8MLD9_9CHLO</name>
<organism evidence="8 9">
    <name type="scientific">Chloropicon primus</name>
    <dbReference type="NCBI Taxonomy" id="1764295"/>
    <lineage>
        <taxon>Eukaryota</taxon>
        <taxon>Viridiplantae</taxon>
        <taxon>Chlorophyta</taxon>
        <taxon>Chloropicophyceae</taxon>
        <taxon>Chloropicales</taxon>
        <taxon>Chloropicaceae</taxon>
        <taxon>Chloropicon</taxon>
    </lineage>
</organism>
<feature type="transmembrane region" description="Helical" evidence="7">
    <location>
        <begin position="33"/>
        <end position="55"/>
    </location>
</feature>
<dbReference type="STRING" id="1764295.A0A5B8MLD9"/>
<dbReference type="Pfam" id="PF03381">
    <property type="entry name" value="CDC50"/>
    <property type="match status" value="1"/>
</dbReference>
<dbReference type="PANTHER" id="PTHR10926:SF0">
    <property type="entry name" value="CDC50, ISOFORM A"/>
    <property type="match status" value="1"/>
</dbReference>
<protein>
    <recommendedName>
        <fullName evidence="6">ALA-interacting subunit</fullName>
    </recommendedName>
</protein>
<evidence type="ECO:0000313" key="9">
    <source>
        <dbReference type="Proteomes" id="UP000316726"/>
    </source>
</evidence>
<keyword evidence="3 7" id="KW-0812">Transmembrane</keyword>
<evidence type="ECO:0000256" key="3">
    <source>
        <dbReference type="ARBA" id="ARBA00022692"/>
    </source>
</evidence>
<gene>
    <name evidence="8" type="ORF">A3770_04p33120</name>
</gene>
<keyword evidence="4 7" id="KW-1133">Transmembrane helix</keyword>
<reference evidence="8 9" key="1">
    <citation type="submission" date="2018-07" db="EMBL/GenBank/DDBJ databases">
        <title>The complete nuclear genome of the prasinophyte Chloropicon primus (CCMP1205).</title>
        <authorList>
            <person name="Pombert J.-F."/>
            <person name="Otis C."/>
            <person name="Turmel M."/>
            <person name="Lemieux C."/>
        </authorList>
    </citation>
    <scope>NUCLEOTIDE SEQUENCE [LARGE SCALE GENOMIC DNA]</scope>
    <source>
        <strain evidence="8 9">CCMP1205</strain>
    </source>
</reference>
<dbReference type="EMBL" id="CP031037">
    <property type="protein sequence ID" value="QDZ20794.1"/>
    <property type="molecule type" value="Genomic_DNA"/>
</dbReference>
<dbReference type="InterPro" id="IPR005045">
    <property type="entry name" value="CDC50/LEM3_fam"/>
</dbReference>
<evidence type="ECO:0000256" key="4">
    <source>
        <dbReference type="ARBA" id="ARBA00022989"/>
    </source>
</evidence>
<dbReference type="PIRSF" id="PIRSF015840">
    <property type="entry name" value="DUF284_TM_euk"/>
    <property type="match status" value="1"/>
</dbReference>
<evidence type="ECO:0000256" key="1">
    <source>
        <dbReference type="ARBA" id="ARBA00004141"/>
    </source>
</evidence>
<dbReference type="GO" id="GO:0005783">
    <property type="term" value="C:endoplasmic reticulum"/>
    <property type="evidence" value="ECO:0007669"/>
    <property type="project" value="TreeGrafter"/>
</dbReference>
<evidence type="ECO:0000256" key="5">
    <source>
        <dbReference type="ARBA" id="ARBA00023136"/>
    </source>
</evidence>